<gene>
    <name evidence="2" type="ORF">LCGC14_2665320</name>
</gene>
<reference evidence="2" key="1">
    <citation type="journal article" date="2015" name="Nature">
        <title>Complex archaea that bridge the gap between prokaryotes and eukaryotes.</title>
        <authorList>
            <person name="Spang A."/>
            <person name="Saw J.H."/>
            <person name="Jorgensen S.L."/>
            <person name="Zaremba-Niedzwiedzka K."/>
            <person name="Martijn J."/>
            <person name="Lind A.E."/>
            <person name="van Eijk R."/>
            <person name="Schleper C."/>
            <person name="Guy L."/>
            <person name="Ettema T.J."/>
        </authorList>
    </citation>
    <scope>NUCLEOTIDE SEQUENCE</scope>
</reference>
<keyword evidence="1" id="KW-0472">Membrane</keyword>
<protein>
    <submittedName>
        <fullName evidence="2">Uncharacterized protein</fullName>
    </submittedName>
</protein>
<evidence type="ECO:0000256" key="1">
    <source>
        <dbReference type="SAM" id="Phobius"/>
    </source>
</evidence>
<sequence length="67" mass="7293">MAKTLGERVARLEAYYAEIPGHLKDIKELQKAQNGRLGALERWQQRIIGAGLLAALILTIAGAVILP</sequence>
<organism evidence="2">
    <name type="scientific">marine sediment metagenome</name>
    <dbReference type="NCBI Taxonomy" id="412755"/>
    <lineage>
        <taxon>unclassified sequences</taxon>
        <taxon>metagenomes</taxon>
        <taxon>ecological metagenomes</taxon>
    </lineage>
</organism>
<dbReference type="EMBL" id="LAZR01046590">
    <property type="protein sequence ID" value="KKK96181.1"/>
    <property type="molecule type" value="Genomic_DNA"/>
</dbReference>
<proteinExistence type="predicted"/>
<comment type="caution">
    <text evidence="2">The sequence shown here is derived from an EMBL/GenBank/DDBJ whole genome shotgun (WGS) entry which is preliminary data.</text>
</comment>
<evidence type="ECO:0000313" key="2">
    <source>
        <dbReference type="EMBL" id="KKK96181.1"/>
    </source>
</evidence>
<name>A0A0F9CHK9_9ZZZZ</name>
<keyword evidence="1" id="KW-0812">Transmembrane</keyword>
<accession>A0A0F9CHK9</accession>
<dbReference type="AlphaFoldDB" id="A0A0F9CHK9"/>
<feature type="transmembrane region" description="Helical" evidence="1">
    <location>
        <begin position="47"/>
        <end position="66"/>
    </location>
</feature>
<keyword evidence="1" id="KW-1133">Transmembrane helix</keyword>